<dbReference type="Proteomes" id="UP000318081">
    <property type="component" value="Chromosome"/>
</dbReference>
<dbReference type="RefSeq" id="WP_145218715.1">
    <property type="nucleotide sequence ID" value="NZ_CP036432.1"/>
</dbReference>
<evidence type="ECO:0000313" key="2">
    <source>
        <dbReference type="Proteomes" id="UP000318081"/>
    </source>
</evidence>
<gene>
    <name evidence="1" type="ORF">TBK1r_62060</name>
</gene>
<sequence>MSFANAKIIGDAVQAARDRAGLAATNAYRKMGDTFHERLKDRRFTEKHAKEAGYLPRAGESFDRASKEFKQSYLGRKLKLKGHTRPLEFSGKTRQSTETHRVDAVSGILTDGDGGEVQVKYPQARGLNRKSKFTDINMRDEFLRTTKAERKTLADVFEKALQDELRKGN</sequence>
<evidence type="ECO:0000313" key="1">
    <source>
        <dbReference type="EMBL" id="QDV87177.1"/>
    </source>
</evidence>
<accession>A0ABX5XZQ6</accession>
<proteinExistence type="predicted"/>
<organism evidence="1 2">
    <name type="scientific">Stieleria magnilauensis</name>
    <dbReference type="NCBI Taxonomy" id="2527963"/>
    <lineage>
        <taxon>Bacteria</taxon>
        <taxon>Pseudomonadati</taxon>
        <taxon>Planctomycetota</taxon>
        <taxon>Planctomycetia</taxon>
        <taxon>Pirellulales</taxon>
        <taxon>Pirellulaceae</taxon>
        <taxon>Stieleria</taxon>
    </lineage>
</organism>
<name>A0ABX5XZQ6_9BACT</name>
<evidence type="ECO:0008006" key="3">
    <source>
        <dbReference type="Google" id="ProtNLM"/>
    </source>
</evidence>
<keyword evidence="2" id="KW-1185">Reference proteome</keyword>
<reference evidence="1 2" key="1">
    <citation type="submission" date="2019-02" db="EMBL/GenBank/DDBJ databases">
        <title>Deep-cultivation of Planctomycetes and their phenomic and genomic characterization uncovers novel biology.</title>
        <authorList>
            <person name="Wiegand S."/>
            <person name="Jogler M."/>
            <person name="Boedeker C."/>
            <person name="Pinto D."/>
            <person name="Vollmers J."/>
            <person name="Rivas-Marin E."/>
            <person name="Kohn T."/>
            <person name="Peeters S.H."/>
            <person name="Heuer A."/>
            <person name="Rast P."/>
            <person name="Oberbeckmann S."/>
            <person name="Bunk B."/>
            <person name="Jeske O."/>
            <person name="Meyerdierks A."/>
            <person name="Storesund J.E."/>
            <person name="Kallscheuer N."/>
            <person name="Luecker S."/>
            <person name="Lage O.M."/>
            <person name="Pohl T."/>
            <person name="Merkel B.J."/>
            <person name="Hornburger P."/>
            <person name="Mueller R.-W."/>
            <person name="Bruemmer F."/>
            <person name="Labrenz M."/>
            <person name="Spormann A.M."/>
            <person name="Op den Camp H."/>
            <person name="Overmann J."/>
            <person name="Amann R."/>
            <person name="Jetten M.S.M."/>
            <person name="Mascher T."/>
            <person name="Medema M.H."/>
            <person name="Devos D.P."/>
            <person name="Kaster A.-K."/>
            <person name="Ovreas L."/>
            <person name="Rohde M."/>
            <person name="Galperin M.Y."/>
            <person name="Jogler C."/>
        </authorList>
    </citation>
    <scope>NUCLEOTIDE SEQUENCE [LARGE SCALE GENOMIC DNA]</scope>
    <source>
        <strain evidence="1 2">TBK1r</strain>
    </source>
</reference>
<dbReference type="EMBL" id="CP036432">
    <property type="protein sequence ID" value="QDV87177.1"/>
    <property type="molecule type" value="Genomic_DNA"/>
</dbReference>
<protein>
    <recommendedName>
        <fullName evidence="3">Phage virion morphogenesis family protein</fullName>
    </recommendedName>
</protein>